<proteinExistence type="predicted"/>
<evidence type="ECO:0000256" key="1">
    <source>
        <dbReference type="SAM" id="Phobius"/>
    </source>
</evidence>
<keyword evidence="1" id="KW-0812">Transmembrane</keyword>
<dbReference type="PROSITE" id="PS51257">
    <property type="entry name" value="PROKAR_LIPOPROTEIN"/>
    <property type="match status" value="1"/>
</dbReference>
<dbReference type="AlphaFoldDB" id="A0A1H9BLF3"/>
<accession>A0A1H9BLF3</accession>
<feature type="transmembrane region" description="Helical" evidence="1">
    <location>
        <begin position="55"/>
        <end position="74"/>
    </location>
</feature>
<evidence type="ECO:0000313" key="3">
    <source>
        <dbReference type="Proteomes" id="UP000199055"/>
    </source>
</evidence>
<sequence length="206" mass="22177">MAEDRGSWGRPVPLGQGGASEAAHFVAAPLLAGACIATVGVLGADAEKFRWPGPAMLLLTLAFAALVGSVQYGFHARRHLYSPADVESWHPPDSRRPSGEVLRREQRRHFGEWLRLSRRAALAYNLGIALLGAGGALALAAPEGASFWHAVCRWAASAVLAAGALAELEWTLREWWTRRWLLRAARAGGAGEDRRGIRGEGQGRDV</sequence>
<keyword evidence="1" id="KW-1133">Transmembrane helix</keyword>
<dbReference type="RefSeq" id="WP_143071740.1">
    <property type="nucleotide sequence ID" value="NZ_FOET01000002.1"/>
</dbReference>
<keyword evidence="3" id="KW-1185">Reference proteome</keyword>
<name>A0A1H9BLF3_9ACTN</name>
<dbReference type="EMBL" id="FOET01000002">
    <property type="protein sequence ID" value="SEP89800.1"/>
    <property type="molecule type" value="Genomic_DNA"/>
</dbReference>
<gene>
    <name evidence="2" type="ORF">SAMN05216481_102462</name>
</gene>
<protein>
    <submittedName>
        <fullName evidence="2">Uncharacterized protein</fullName>
    </submittedName>
</protein>
<feature type="transmembrane region" description="Helical" evidence="1">
    <location>
        <begin position="21"/>
        <end position="43"/>
    </location>
</feature>
<dbReference type="Proteomes" id="UP000199055">
    <property type="component" value="Unassembled WGS sequence"/>
</dbReference>
<evidence type="ECO:0000313" key="2">
    <source>
        <dbReference type="EMBL" id="SEP89800.1"/>
    </source>
</evidence>
<organism evidence="2 3">
    <name type="scientific">Streptomyces radiopugnans</name>
    <dbReference type="NCBI Taxonomy" id="403935"/>
    <lineage>
        <taxon>Bacteria</taxon>
        <taxon>Bacillati</taxon>
        <taxon>Actinomycetota</taxon>
        <taxon>Actinomycetes</taxon>
        <taxon>Kitasatosporales</taxon>
        <taxon>Streptomycetaceae</taxon>
        <taxon>Streptomyces</taxon>
    </lineage>
</organism>
<dbReference type="STRING" id="403935.SAMN05216481_102462"/>
<feature type="transmembrane region" description="Helical" evidence="1">
    <location>
        <begin position="122"/>
        <end position="141"/>
    </location>
</feature>
<keyword evidence="1" id="KW-0472">Membrane</keyword>
<reference evidence="3" key="1">
    <citation type="submission" date="2016-10" db="EMBL/GenBank/DDBJ databases">
        <authorList>
            <person name="Varghese N."/>
            <person name="Submissions S."/>
        </authorList>
    </citation>
    <scope>NUCLEOTIDE SEQUENCE [LARGE SCALE GENOMIC DNA]</scope>
    <source>
        <strain evidence="3">CGMCC 4.3519</strain>
    </source>
</reference>